<evidence type="ECO:0000256" key="1">
    <source>
        <dbReference type="ARBA" id="ARBA00004123"/>
    </source>
</evidence>
<feature type="compositionally biased region" description="Polar residues" evidence="4">
    <location>
        <begin position="160"/>
        <end position="177"/>
    </location>
</feature>
<dbReference type="GO" id="GO:0000981">
    <property type="term" value="F:DNA-binding transcription factor activity, RNA polymerase II-specific"/>
    <property type="evidence" value="ECO:0007669"/>
    <property type="project" value="InterPro"/>
</dbReference>
<feature type="domain" description="Zn(2)-C6 fungal-type" evidence="5">
    <location>
        <begin position="72"/>
        <end position="103"/>
    </location>
</feature>
<dbReference type="GO" id="GO:0006351">
    <property type="term" value="P:DNA-templated transcription"/>
    <property type="evidence" value="ECO:0007669"/>
    <property type="project" value="InterPro"/>
</dbReference>
<dbReference type="CDD" id="cd00067">
    <property type="entry name" value="GAL4"/>
    <property type="match status" value="1"/>
</dbReference>
<feature type="region of interest" description="Disordered" evidence="4">
    <location>
        <begin position="39"/>
        <end position="62"/>
    </location>
</feature>
<feature type="region of interest" description="Disordered" evidence="4">
    <location>
        <begin position="132"/>
        <end position="177"/>
    </location>
</feature>
<dbReference type="RefSeq" id="XP_036635818.1">
    <property type="nucleotide sequence ID" value="XM_036769973.1"/>
</dbReference>
<reference evidence="6" key="1">
    <citation type="submission" date="2019-07" db="EMBL/GenBank/DDBJ databases">
        <authorList>
            <person name="Palmer J.M."/>
        </authorList>
    </citation>
    <scope>NUCLEOTIDE SEQUENCE</scope>
    <source>
        <strain evidence="6">PC9</strain>
    </source>
</reference>
<sequence length="1423" mass="155379">MEIKTKRASQIPPFPPDRHSGQRMSTPVPHQYNHNNIPQVSPTMPPTLMSPTASSSATASAPGSMRSRITVVCAECKRLKLKCDRRTPCGSCQKRDTVSRCIYSPAAAEKVDLHSLNNRLIQVETTLTQMTSGSSAPFVSSYPPASGGAGQALSSADTAKANQPTQPTPGPSNYNKQSSVCYSNIPTSQAPMYHAIFKGDRSALTIPLPIITNTFLSGAFQLHSPSELEQEELLTLQTLGVDLTASSHKGKASTKMNYQTTESFETTGMNAHKGTESVKLEPTLVSLQHHSGTHPDAVSLPLNTPNGPTTTGNNPSSHPFPAPTSHPYNSQPFNSAPEAGGFRVPMDTNAEQERSLLDRNGLPPLSAYLIPSRPSASYEHVFPSSAQTPAPDQSWGPAGRHGVTSTVLSYLPHDWDEIKQLVANVEHFERNTGVCEDRSYLEQRIRSMVDGTTSSDGRSLSLSFFASACALLALGSELRRQSTLDHHHDESRMIVDSNMSDPGKGNGGSDPRQWRNNPSFIAHRSFGTSAHTISSALVPPPYTSPPTFNMYPSTPNRAERAIADPTLLYDLSVQALSLADSESQIQPADIDYVQACLWQVKYLFASDRLMSPPRKEGTGTLALPLVGKMVNVARQIDLGSDPDDDDPDLTGRSSSRPQMVDNDEELEIEKNRRRRVWWEVVYYDLFISDSMNHPPLIAPAHIPMPPSSIYPLTPLREYLNNRQLDPTSLLYDTSAPYTTLLPNYPNDGADIMSEFELRCRLAQLVKLIQARLSSGRGYSFEQLASYETDLRTTLEAFREDWSGGSGEEDTANNVNADGPSRSGVRPTDLSKAEATLIINKLIIKLYLPFVRPKVQPTEDAHERSSARPVLHQAIYGLVNAAHGLLTAAQTMVSLAPSKPSLAPHIVLDFYDFGRFVFDATVVCAYAHSTQPTAMWAPQAKEDVATGASLIDSESMKEMWHSEDGMHARTDRSTSLNWIEAHLILRALRKNCCALRGSSSSSASITVSPGACGSKRKLVETQANPEERVQEEVEREERNTRYEHRLSNDRSMPVASNPYPLDVVPNTHGYDTPPLANPPPQDPFPSVGGKRRVPVSTPIASTITPNIGGQKTKIKANRPRTIVRHRIQFPEPVLASGVRSKKDRSVFSPAGIDGEGSPHGAPDPPPPEEDDYVQINSYRSRSSSLMQDGIQHPSPQHRLDSPSTGPIQEASARTRRPSDHDAPVVSDIPMLYGASPTSYDSPYDTSRGSVDAEVYAPSSSPYGNTTSSSGPLSAASSPYTQTSGQSHNAFNSSPNQRSPAFEPSRNPSTETATYYVAPNPPNNAPYESQYDSSNMRHGGAPMEYNAPHPGHYGMKVVGDGPPPPPPPPLQMHPMSVQASQHRSYGQQQVMPNPQTSQWSVNPIQDIGISQQPSSHYGWQEHNYY</sequence>
<dbReference type="PANTHER" id="PTHR31001:SF89">
    <property type="entry name" value="ZN(2)-C6 FUNGAL-TYPE DOMAIN-CONTAINING PROTEIN"/>
    <property type="match status" value="1"/>
</dbReference>
<protein>
    <recommendedName>
        <fullName evidence="5">Zn(2)-C6 fungal-type domain-containing protein</fullName>
    </recommendedName>
</protein>
<dbReference type="Pfam" id="PF04082">
    <property type="entry name" value="Fungal_trans"/>
    <property type="match status" value="1"/>
</dbReference>
<dbReference type="Proteomes" id="UP000623687">
    <property type="component" value="Unassembled WGS sequence"/>
</dbReference>
<dbReference type="InterPro" id="IPR001138">
    <property type="entry name" value="Zn2Cys6_DnaBD"/>
</dbReference>
<dbReference type="OrthoDB" id="2269373at2759"/>
<feature type="compositionally biased region" description="Polar residues" evidence="4">
    <location>
        <begin position="1375"/>
        <end position="1398"/>
    </location>
</feature>
<name>A0A8H7A3A9_PLEOS</name>
<evidence type="ECO:0000313" key="7">
    <source>
        <dbReference type="Proteomes" id="UP000623687"/>
    </source>
</evidence>
<evidence type="ECO:0000259" key="5">
    <source>
        <dbReference type="PROSITE" id="PS50048"/>
    </source>
</evidence>
<evidence type="ECO:0000256" key="4">
    <source>
        <dbReference type="SAM" id="MobiDB-lite"/>
    </source>
</evidence>
<dbReference type="EMBL" id="JACETU010000001">
    <property type="protein sequence ID" value="KAF7439974.1"/>
    <property type="molecule type" value="Genomic_DNA"/>
</dbReference>
<keyword evidence="7" id="KW-1185">Reference proteome</keyword>
<comment type="subcellular location">
    <subcellularLocation>
        <location evidence="1">Nucleus</location>
    </subcellularLocation>
</comment>
<accession>A0A8H7A3A9</accession>
<feature type="region of interest" description="Disordered" evidence="4">
    <location>
        <begin position="288"/>
        <end position="343"/>
    </location>
</feature>
<feature type="compositionally biased region" description="Low complexity" evidence="4">
    <location>
        <begin position="46"/>
        <end position="62"/>
    </location>
</feature>
<dbReference type="GeneID" id="59370152"/>
<comment type="caution">
    <text evidence="6">The sequence shown here is derived from an EMBL/GenBank/DDBJ whole genome shotgun (WGS) entry which is preliminary data.</text>
</comment>
<evidence type="ECO:0000313" key="6">
    <source>
        <dbReference type="EMBL" id="KAF7439974.1"/>
    </source>
</evidence>
<dbReference type="CDD" id="cd12148">
    <property type="entry name" value="fungal_TF_MHR"/>
    <property type="match status" value="1"/>
</dbReference>
<dbReference type="GO" id="GO:0008270">
    <property type="term" value="F:zinc ion binding"/>
    <property type="evidence" value="ECO:0007669"/>
    <property type="project" value="InterPro"/>
</dbReference>
<feature type="compositionally biased region" description="Polar residues" evidence="4">
    <location>
        <begin position="1278"/>
        <end position="1297"/>
    </location>
</feature>
<keyword evidence="3" id="KW-0539">Nucleus</keyword>
<feature type="compositionally biased region" description="Polar residues" evidence="4">
    <location>
        <begin position="1234"/>
        <end position="1247"/>
    </location>
</feature>
<dbReference type="InterPro" id="IPR036864">
    <property type="entry name" value="Zn2-C6_fun-type_DNA-bd_sf"/>
</dbReference>
<dbReference type="VEuPathDB" id="FungiDB:PC9H_000311"/>
<gene>
    <name evidence="6" type="ORF">PC9H_000311</name>
</gene>
<dbReference type="PROSITE" id="PS00463">
    <property type="entry name" value="ZN2_CY6_FUNGAL_1"/>
    <property type="match status" value="1"/>
</dbReference>
<evidence type="ECO:0000256" key="3">
    <source>
        <dbReference type="ARBA" id="ARBA00023242"/>
    </source>
</evidence>
<dbReference type="InterPro" id="IPR007219">
    <property type="entry name" value="XnlR_reg_dom"/>
</dbReference>
<feature type="region of interest" description="Disordered" evidence="4">
    <location>
        <begin position="1067"/>
        <end position="1091"/>
    </location>
</feature>
<feature type="compositionally biased region" description="Polar residues" evidence="4">
    <location>
        <begin position="1173"/>
        <end position="1185"/>
    </location>
</feature>
<feature type="region of interest" description="Disordered" evidence="4">
    <location>
        <begin position="637"/>
        <end position="665"/>
    </location>
</feature>
<feature type="compositionally biased region" description="Basic and acidic residues" evidence="4">
    <location>
        <begin position="483"/>
        <end position="493"/>
    </location>
</feature>
<feature type="region of interest" description="Disordered" evidence="4">
    <location>
        <begin position="1"/>
        <end position="26"/>
    </location>
</feature>
<feature type="compositionally biased region" description="Pro residues" evidence="4">
    <location>
        <begin position="1359"/>
        <end position="1369"/>
    </location>
</feature>
<keyword evidence="2" id="KW-0479">Metal-binding</keyword>
<proteinExistence type="predicted"/>
<feature type="compositionally biased region" description="Low complexity" evidence="4">
    <location>
        <begin position="300"/>
        <end position="315"/>
    </location>
</feature>
<feature type="region of interest" description="Disordered" evidence="4">
    <location>
        <begin position="800"/>
        <end position="827"/>
    </location>
</feature>
<evidence type="ECO:0000256" key="2">
    <source>
        <dbReference type="ARBA" id="ARBA00022723"/>
    </source>
</evidence>
<feature type="region of interest" description="Disordered" evidence="4">
    <location>
        <begin position="483"/>
        <end position="518"/>
    </location>
</feature>
<dbReference type="SUPFAM" id="SSF57701">
    <property type="entry name" value="Zn2/Cys6 DNA-binding domain"/>
    <property type="match status" value="1"/>
</dbReference>
<dbReference type="GO" id="GO:0005634">
    <property type="term" value="C:nucleus"/>
    <property type="evidence" value="ECO:0007669"/>
    <property type="project" value="UniProtKB-SubCell"/>
</dbReference>
<feature type="region of interest" description="Disordered" evidence="4">
    <location>
        <begin position="380"/>
        <end position="400"/>
    </location>
</feature>
<dbReference type="SMART" id="SM00066">
    <property type="entry name" value="GAL4"/>
    <property type="match status" value="1"/>
</dbReference>
<dbReference type="Gene3D" id="4.10.240.10">
    <property type="entry name" value="Zn(2)-C6 fungal-type DNA-binding domain"/>
    <property type="match status" value="1"/>
</dbReference>
<organism evidence="6 7">
    <name type="scientific">Pleurotus ostreatus</name>
    <name type="common">Oyster mushroom</name>
    <name type="synonym">White-rot fungus</name>
    <dbReference type="NCBI Taxonomy" id="5322"/>
    <lineage>
        <taxon>Eukaryota</taxon>
        <taxon>Fungi</taxon>
        <taxon>Dikarya</taxon>
        <taxon>Basidiomycota</taxon>
        <taxon>Agaricomycotina</taxon>
        <taxon>Agaricomycetes</taxon>
        <taxon>Agaricomycetidae</taxon>
        <taxon>Agaricales</taxon>
        <taxon>Pleurotineae</taxon>
        <taxon>Pleurotaceae</taxon>
        <taxon>Pleurotus</taxon>
    </lineage>
</organism>
<feature type="compositionally biased region" description="Low complexity" evidence="4">
    <location>
        <begin position="1256"/>
        <end position="1277"/>
    </location>
</feature>
<dbReference type="GO" id="GO:0003677">
    <property type="term" value="F:DNA binding"/>
    <property type="evidence" value="ECO:0007669"/>
    <property type="project" value="InterPro"/>
</dbReference>
<dbReference type="PROSITE" id="PS50048">
    <property type="entry name" value="ZN2_CY6_FUNGAL_2"/>
    <property type="match status" value="1"/>
</dbReference>
<dbReference type="PANTHER" id="PTHR31001">
    <property type="entry name" value="UNCHARACTERIZED TRANSCRIPTIONAL REGULATORY PROTEIN"/>
    <property type="match status" value="1"/>
</dbReference>
<feature type="region of interest" description="Disordered" evidence="4">
    <location>
        <begin position="1133"/>
        <end position="1398"/>
    </location>
</feature>
<dbReference type="InterPro" id="IPR050613">
    <property type="entry name" value="Sec_Metabolite_Reg"/>
</dbReference>
<dbReference type="Pfam" id="PF00172">
    <property type="entry name" value="Zn_clus"/>
    <property type="match status" value="1"/>
</dbReference>